<proteinExistence type="inferred from homology"/>
<feature type="transmembrane region" description="Helical" evidence="7">
    <location>
        <begin position="307"/>
        <end position="328"/>
    </location>
</feature>
<evidence type="ECO:0000256" key="1">
    <source>
        <dbReference type="ARBA" id="ARBA00004651"/>
    </source>
</evidence>
<evidence type="ECO:0000256" key="5">
    <source>
        <dbReference type="ARBA" id="ARBA00023136"/>
    </source>
</evidence>
<feature type="domain" description="ABC3 transporter permease C-terminal" evidence="8">
    <location>
        <begin position="731"/>
        <end position="844"/>
    </location>
</feature>
<dbReference type="EMBL" id="CP121196">
    <property type="protein sequence ID" value="XBH16760.1"/>
    <property type="molecule type" value="Genomic_DNA"/>
</dbReference>
<feature type="transmembrane region" description="Helical" evidence="7">
    <location>
        <begin position="360"/>
        <end position="386"/>
    </location>
</feature>
<feature type="transmembrane region" description="Helical" evidence="7">
    <location>
        <begin position="728"/>
        <end position="747"/>
    </location>
</feature>
<gene>
    <name evidence="10" type="ORF">P8935_19565</name>
</gene>
<feature type="transmembrane region" description="Helical" evidence="7">
    <location>
        <begin position="815"/>
        <end position="836"/>
    </location>
</feature>
<feature type="transmembrane region" description="Helical" evidence="7">
    <location>
        <begin position="20"/>
        <end position="43"/>
    </location>
</feature>
<dbReference type="GO" id="GO:0005886">
    <property type="term" value="C:plasma membrane"/>
    <property type="evidence" value="ECO:0007669"/>
    <property type="project" value="UniProtKB-SubCell"/>
</dbReference>
<keyword evidence="2" id="KW-1003">Cell membrane</keyword>
<feature type="domain" description="MacB-like periplasmic core" evidence="9">
    <location>
        <begin position="22"/>
        <end position="255"/>
    </location>
</feature>
<dbReference type="InterPro" id="IPR017800">
    <property type="entry name" value="ADOP"/>
</dbReference>
<feature type="domain" description="MacB-like periplasmic core" evidence="9">
    <location>
        <begin position="458"/>
        <end position="666"/>
    </location>
</feature>
<evidence type="ECO:0000256" key="3">
    <source>
        <dbReference type="ARBA" id="ARBA00022692"/>
    </source>
</evidence>
<accession>A0AAU7DI72</accession>
<dbReference type="Pfam" id="PF02687">
    <property type="entry name" value="FtsX"/>
    <property type="match status" value="2"/>
</dbReference>
<evidence type="ECO:0000256" key="6">
    <source>
        <dbReference type="ARBA" id="ARBA00038076"/>
    </source>
</evidence>
<evidence type="ECO:0000256" key="2">
    <source>
        <dbReference type="ARBA" id="ARBA00022475"/>
    </source>
</evidence>
<comment type="subcellular location">
    <subcellularLocation>
        <location evidence="1">Cell membrane</location>
        <topology evidence="1">Multi-pass membrane protein</topology>
    </subcellularLocation>
</comment>
<keyword evidence="3 7" id="KW-0812">Transmembrane</keyword>
<evidence type="ECO:0000259" key="9">
    <source>
        <dbReference type="Pfam" id="PF12704"/>
    </source>
</evidence>
<dbReference type="PANTHER" id="PTHR30572">
    <property type="entry name" value="MEMBRANE COMPONENT OF TRANSPORTER-RELATED"/>
    <property type="match status" value="1"/>
</dbReference>
<dbReference type="RefSeq" id="WP_348261988.1">
    <property type="nucleotide sequence ID" value="NZ_CP121196.1"/>
</dbReference>
<dbReference type="PANTHER" id="PTHR30572:SF4">
    <property type="entry name" value="ABC TRANSPORTER PERMEASE YTRF"/>
    <property type="match status" value="1"/>
</dbReference>
<sequence length="851" mass="92153">MRTLRQDVLYALRQMRLSPVFTLTAMLTLALGIGATTAIFSLIDSVMMKSLPVADPGRLYRVGAGMNCCGQIGPQKEWGLFPYTLYQRIAAAAPEFEQTAAFESWFSSFSVRRAESKEPAKPLRSEYVSGNYFATFGVNAYAGRTLLQSDDQPSAAPAAMLSHRVWQQEYGSDPKVVGSAFLIDGHPFTIVGITPPGFFGETLRSDPPEIFVPLQQEPMLAGQNTTLKTPLAWLRIIGRLKPDAKTDGMAARFTTITRDWLLSELGAEYPQYLDQLKKVLPTEIVNIVPAGGGVAEMKAGYQSSLRILMVVCGQVLLIACANLANLFLARGSARGTQAAVRLAMGATKTRLVRQSLTESLVLAVLGGAAGIFIAFAGVKLIVALAFHSAHFVPIDAKPSLAVLGFAFGMALVTGLLFGTAPAWFASRTNPALVLHGAGRSTRDGRALPQKALVVVQATLSVVLLTGAGLLTRSLMKMEHQNFGFETDHRVSLRVNAPFSSYSPEKLDATYRALRQRLEQIPGVQHVAMGMYSPFTNNWDAMIARQGQGKVDVNGDNASSWDRVSAGYLETMGQRILRGRSITEQDTASTPNVAVVDEAFVKKFFKPGEEPLGTHFGMNDEQYSGMYEIVGVVRTANYTDPSGHWRMPLLFVPLAQRGHYNTAMSQMIEDRSHLIESVVLELHGSMQGLEPQVRRAFAEVDSNLTLISMRTMEQQVADRMEQERSVSQLTGLFGILALVLAAVGLYGVTAYGVERRTGEIGVRIALGANRAQVVAMVLRGAFVQILIGLLIGIPVSIGCARLIASQLYEVKGWDPMALGGSIAALALCALVASLVPARRAAAINPVRALRVE</sequence>
<reference evidence="10" key="1">
    <citation type="submission" date="2023-03" db="EMBL/GenBank/DDBJ databases">
        <title>Edaphobacter sp.</title>
        <authorList>
            <person name="Huber K.J."/>
            <person name="Papendorf J."/>
            <person name="Pilke C."/>
            <person name="Bunk B."/>
            <person name="Sproeer C."/>
            <person name="Pester M."/>
        </authorList>
    </citation>
    <scope>NUCLEOTIDE SEQUENCE</scope>
    <source>
        <strain evidence="10">DSM 110680</strain>
    </source>
</reference>
<dbReference type="NCBIfam" id="TIGR03434">
    <property type="entry name" value="ADOP"/>
    <property type="match status" value="1"/>
</dbReference>
<evidence type="ECO:0000256" key="7">
    <source>
        <dbReference type="SAM" id="Phobius"/>
    </source>
</evidence>
<feature type="transmembrane region" description="Helical" evidence="7">
    <location>
        <begin position="451"/>
        <end position="470"/>
    </location>
</feature>
<keyword evidence="4 7" id="KW-1133">Transmembrane helix</keyword>
<dbReference type="InterPro" id="IPR050250">
    <property type="entry name" value="Macrolide_Exporter_MacB"/>
</dbReference>
<feature type="domain" description="ABC3 transporter permease C-terminal" evidence="8">
    <location>
        <begin position="312"/>
        <end position="430"/>
    </location>
</feature>
<evidence type="ECO:0000256" key="4">
    <source>
        <dbReference type="ARBA" id="ARBA00022989"/>
    </source>
</evidence>
<dbReference type="Pfam" id="PF12704">
    <property type="entry name" value="MacB_PCD"/>
    <property type="match status" value="2"/>
</dbReference>
<comment type="similarity">
    <text evidence="6">Belongs to the ABC-4 integral membrane protein family.</text>
</comment>
<dbReference type="GO" id="GO:0022857">
    <property type="term" value="F:transmembrane transporter activity"/>
    <property type="evidence" value="ECO:0007669"/>
    <property type="project" value="TreeGrafter"/>
</dbReference>
<evidence type="ECO:0000259" key="8">
    <source>
        <dbReference type="Pfam" id="PF02687"/>
    </source>
</evidence>
<protein>
    <submittedName>
        <fullName evidence="10">ABC transporter permease</fullName>
    </submittedName>
</protein>
<evidence type="ECO:0000313" key="10">
    <source>
        <dbReference type="EMBL" id="XBH16760.1"/>
    </source>
</evidence>
<dbReference type="InterPro" id="IPR003838">
    <property type="entry name" value="ABC3_permease_C"/>
</dbReference>
<dbReference type="InterPro" id="IPR025857">
    <property type="entry name" value="MacB_PCD"/>
</dbReference>
<name>A0AAU7DI72_9BACT</name>
<keyword evidence="5 7" id="KW-0472">Membrane</keyword>
<dbReference type="AlphaFoldDB" id="A0AAU7DI72"/>
<organism evidence="10">
    <name type="scientific">Telmatobacter sp. DSM 110680</name>
    <dbReference type="NCBI Taxonomy" id="3036704"/>
    <lineage>
        <taxon>Bacteria</taxon>
        <taxon>Pseudomonadati</taxon>
        <taxon>Acidobacteriota</taxon>
        <taxon>Terriglobia</taxon>
        <taxon>Terriglobales</taxon>
        <taxon>Acidobacteriaceae</taxon>
        <taxon>Telmatobacter</taxon>
    </lineage>
</organism>
<feature type="transmembrane region" description="Helical" evidence="7">
    <location>
        <begin position="398"/>
        <end position="424"/>
    </location>
</feature>